<dbReference type="AlphaFoldDB" id="C5B2U7"/>
<proteinExistence type="predicted"/>
<dbReference type="KEGG" id="mea:Mex_1pCDS4435534D"/>
<dbReference type="EMBL" id="CP001510">
    <property type="protein sequence ID" value="ACS41977.1"/>
    <property type="molecule type" value="Genomic_DNA"/>
</dbReference>
<organism evidence="1 2">
    <name type="scientific">Methylorubrum extorquens (strain ATCC 14718 / DSM 1338 / JCM 2805 / NCIMB 9133 / AM1)</name>
    <name type="common">Methylobacterium extorquens</name>
    <dbReference type="NCBI Taxonomy" id="272630"/>
    <lineage>
        <taxon>Bacteria</taxon>
        <taxon>Pseudomonadati</taxon>
        <taxon>Pseudomonadota</taxon>
        <taxon>Alphaproteobacteria</taxon>
        <taxon>Hyphomicrobiales</taxon>
        <taxon>Methylobacteriaceae</taxon>
        <taxon>Methylorubrum</taxon>
    </lineage>
</organism>
<dbReference type="Proteomes" id="UP000009081">
    <property type="component" value="Chromosome"/>
</dbReference>
<keyword evidence="2" id="KW-1185">Reference proteome</keyword>
<dbReference type="STRING" id="272630.MexAM1_META1pCDS4435534D"/>
<dbReference type="HOGENOM" id="CLU_3009082_0_0_5"/>
<accession>C5B2U7</accession>
<reference evidence="1 2" key="1">
    <citation type="journal article" date="2009" name="PLoS ONE">
        <title>Methylobacterium genome sequences: a reference blueprint to investigate microbial metabolism of C1 compounds from natural and industrial sources.</title>
        <authorList>
            <person name="Vuilleumier S."/>
            <person name="Chistoserdova L."/>
            <person name="Lee M.-C."/>
            <person name="Bringel F."/>
            <person name="Lajus A."/>
            <person name="Zhou Y."/>
            <person name="Gourion B."/>
            <person name="Barbe V."/>
            <person name="Chang J."/>
            <person name="Cruveiller S."/>
            <person name="Dossat C."/>
            <person name="Gillett W."/>
            <person name="Gruffaz C."/>
            <person name="Haugen E."/>
            <person name="Hourcade E."/>
            <person name="Levy R."/>
            <person name="Mangenot S."/>
            <person name="Muller E."/>
            <person name="Nadalig T."/>
            <person name="Pagni M."/>
            <person name="Penny C."/>
            <person name="Peyraud R."/>
            <person name="Robinson D.G."/>
            <person name="Roche D."/>
            <person name="Rouy Z."/>
            <person name="Saenampechek C."/>
            <person name="Salvignol G."/>
            <person name="Vallenet D."/>
            <person name="Wu Z."/>
            <person name="Marx C.J."/>
            <person name="Vorholt J.A."/>
            <person name="Olson M.V."/>
            <person name="Kaul R."/>
            <person name="Weissenbach J."/>
            <person name="Medigue C."/>
            <person name="Lidstrom M.E."/>
        </authorList>
    </citation>
    <scope>NUCLEOTIDE SEQUENCE [LARGE SCALE GENOMIC DNA]</scope>
    <source>
        <strain evidence="2">ATCC 14718 / DSM 1338 / JCM 2805 / NCIMB 9133 / AM1</strain>
    </source>
</reference>
<name>C5B2U7_METEA</name>
<sequence length="56" mass="5932">MTGQLQGFSISVLIPAYTRSPEDGPCLRSLHKRYASRALGRRHVSSGSGMAGDSAP</sequence>
<evidence type="ECO:0000313" key="1">
    <source>
        <dbReference type="EMBL" id="ACS41977.1"/>
    </source>
</evidence>
<gene>
    <name evidence="1" type="ORF">MexAM1_META1pCDS4435534D</name>
</gene>
<protein>
    <submittedName>
        <fullName evidence="1">Uncharacterized protein</fullName>
    </submittedName>
</protein>
<evidence type="ECO:0000313" key="2">
    <source>
        <dbReference type="Proteomes" id="UP000009081"/>
    </source>
</evidence>